<reference evidence="1" key="1">
    <citation type="submission" date="2020-05" db="EMBL/GenBank/DDBJ databases">
        <authorList>
            <person name="Chiriac C."/>
            <person name="Salcher M."/>
            <person name="Ghai R."/>
            <person name="Kavagutti S V."/>
        </authorList>
    </citation>
    <scope>NUCLEOTIDE SEQUENCE</scope>
</reference>
<name>A0A6J7K455_9ZZZZ</name>
<dbReference type="AlphaFoldDB" id="A0A6J7K455"/>
<evidence type="ECO:0000313" key="1">
    <source>
        <dbReference type="EMBL" id="CAB4949689.1"/>
    </source>
</evidence>
<proteinExistence type="predicted"/>
<dbReference type="EMBL" id="CAFBND010000070">
    <property type="protein sequence ID" value="CAB4949689.1"/>
    <property type="molecule type" value="Genomic_DNA"/>
</dbReference>
<organism evidence="1">
    <name type="scientific">freshwater metagenome</name>
    <dbReference type="NCBI Taxonomy" id="449393"/>
    <lineage>
        <taxon>unclassified sequences</taxon>
        <taxon>metagenomes</taxon>
        <taxon>ecological metagenomes</taxon>
    </lineage>
</organism>
<gene>
    <name evidence="1" type="ORF">UFOPK3752_01575</name>
</gene>
<protein>
    <submittedName>
        <fullName evidence="1">Unannotated protein</fullName>
    </submittedName>
</protein>
<sequence length="52" mass="5602">MLLIPAAVAFFSHAAPLAESMLTIMSTSTFSAIMASQIELNFVASFVAFWMS</sequence>
<accession>A0A6J7K455</accession>